<dbReference type="RefSeq" id="WP_269878715.1">
    <property type="nucleotide sequence ID" value="NZ_JAPZVM010000011.1"/>
</dbReference>
<keyword evidence="2 4" id="KW-0378">Hydrolase</keyword>
<keyword evidence="5" id="KW-1185">Reference proteome</keyword>
<dbReference type="InterPro" id="IPR012338">
    <property type="entry name" value="Beta-lactam/transpept-like"/>
</dbReference>
<evidence type="ECO:0000256" key="2">
    <source>
        <dbReference type="ARBA" id="ARBA00022801"/>
    </source>
</evidence>
<keyword evidence="3" id="KW-0732">Signal</keyword>
<organism evidence="4 5">
    <name type="scientific">Phocaeicola acetigenes</name>
    <dbReference type="NCBI Taxonomy" id="3016083"/>
    <lineage>
        <taxon>Bacteria</taxon>
        <taxon>Pseudomonadati</taxon>
        <taxon>Bacteroidota</taxon>
        <taxon>Bacteroidia</taxon>
        <taxon>Bacteroidales</taxon>
        <taxon>Bacteroidaceae</taxon>
        <taxon>Phocaeicola</taxon>
    </lineage>
</organism>
<evidence type="ECO:0000256" key="3">
    <source>
        <dbReference type="SAM" id="SignalP"/>
    </source>
</evidence>
<dbReference type="Proteomes" id="UP001141933">
    <property type="component" value="Unassembled WGS sequence"/>
</dbReference>
<keyword evidence="4" id="KW-0121">Carboxypeptidase</keyword>
<dbReference type="Gene3D" id="3.50.80.20">
    <property type="entry name" value="D-Ala-D-Ala carboxypeptidase C, peptidase S13"/>
    <property type="match status" value="1"/>
</dbReference>
<dbReference type="PRINTS" id="PR00922">
    <property type="entry name" value="DADACBPTASE3"/>
</dbReference>
<dbReference type="NCBIfam" id="TIGR00666">
    <property type="entry name" value="PBP4"/>
    <property type="match status" value="1"/>
</dbReference>
<dbReference type="PANTHER" id="PTHR30023">
    <property type="entry name" value="D-ALANYL-D-ALANINE CARBOXYPEPTIDASE"/>
    <property type="match status" value="1"/>
</dbReference>
<comment type="similarity">
    <text evidence="1">Belongs to the peptidase S13 family.</text>
</comment>
<evidence type="ECO:0000313" key="5">
    <source>
        <dbReference type="Proteomes" id="UP001141933"/>
    </source>
</evidence>
<reference evidence="4" key="1">
    <citation type="submission" date="2022-12" db="EMBL/GenBank/DDBJ databases">
        <title>Phocaeicola acetigenes sp. nov., isolated feces from a healthy human.</title>
        <authorList>
            <person name="Do H."/>
            <person name="Ha Y.B."/>
            <person name="Kim J.-S."/>
            <person name="Suh M.K."/>
            <person name="Kim H.S."/>
            <person name="Lee J.-S."/>
        </authorList>
    </citation>
    <scope>NUCLEOTIDE SEQUENCE</scope>
    <source>
        <strain evidence="4">KGMB11183</strain>
    </source>
</reference>
<dbReference type="SUPFAM" id="SSF56601">
    <property type="entry name" value="beta-lactamase/transpeptidase-like"/>
    <property type="match status" value="1"/>
</dbReference>
<dbReference type="GO" id="GO:0009002">
    <property type="term" value="F:serine-type D-Ala-D-Ala carboxypeptidase activity"/>
    <property type="evidence" value="ECO:0007669"/>
    <property type="project" value="UniProtKB-EC"/>
</dbReference>
<feature type="chain" id="PRO_5045564540" evidence="3">
    <location>
        <begin position="20"/>
        <end position="465"/>
    </location>
</feature>
<sequence>MKRVQWTIFIWLCSLCVLSAQTLRERLDALVQSDPVLQRSEVGITVFDLTEGTSLYQYQADKLYRPASTEKVITAVTALARLGENHCFRTHLSYIGTLCQDTLKGNLYVAGGFDPEFTEEDLDRFAQAVYDAGIRTIEGDLIGDVSLTDSVYWGPGWSWDDTPESFQPYLSALMLNRGCVKITVTPQSKGESPQVEVSPVSDYYTVDNQARSYDATSGKLRITRDWLRNGNTIRISGNVTRQITRVLNLYSSENFFLQTFCCRLREKGITLRAVSKGLCPSDTISLAVCSRPIDEVLKRALKKSDNLSAEALFHHVGIQEADTLYVGFKESQEAICRFMKEEIGHLPERYRIVDGSGVSLYNYVSPALLLAYLKYAYYHAPVFQPFYEALPIAGIDGTLQGRMKKGKAFRNVRAKTGSVTGVSSLAGYVHASNGHMLAFVIINQNVLKPREARSFQDKICEILAR</sequence>
<feature type="signal peptide" evidence="3">
    <location>
        <begin position="1"/>
        <end position="19"/>
    </location>
</feature>
<protein>
    <submittedName>
        <fullName evidence="4">D-alanyl-D-alanine carboxypeptidase/D-alanyl-D-alanine-endopeptidase</fullName>
        <ecNumber evidence="4">3.4.16.4</ecNumber>
    </submittedName>
</protein>
<proteinExistence type="inferred from homology"/>
<dbReference type="EMBL" id="JAPZVM010000011">
    <property type="protein sequence ID" value="MCZ8373396.1"/>
    <property type="molecule type" value="Genomic_DNA"/>
</dbReference>
<evidence type="ECO:0000256" key="1">
    <source>
        <dbReference type="ARBA" id="ARBA00006096"/>
    </source>
</evidence>
<keyword evidence="4" id="KW-0645">Protease</keyword>
<dbReference type="Gene3D" id="3.40.710.10">
    <property type="entry name" value="DD-peptidase/beta-lactamase superfamily"/>
    <property type="match status" value="2"/>
</dbReference>
<comment type="caution">
    <text evidence="4">The sequence shown here is derived from an EMBL/GenBank/DDBJ whole genome shotgun (WGS) entry which is preliminary data.</text>
</comment>
<dbReference type="Pfam" id="PF02113">
    <property type="entry name" value="Peptidase_S13"/>
    <property type="match status" value="1"/>
</dbReference>
<gene>
    <name evidence="4" type="primary">dacB</name>
    <name evidence="4" type="ORF">O6P32_11880</name>
</gene>
<dbReference type="PANTHER" id="PTHR30023:SF0">
    <property type="entry name" value="PENICILLIN-SENSITIVE CARBOXYPEPTIDASE A"/>
    <property type="match status" value="1"/>
</dbReference>
<accession>A0ABT4PK01</accession>
<dbReference type="EC" id="3.4.16.4" evidence="4"/>
<evidence type="ECO:0000313" key="4">
    <source>
        <dbReference type="EMBL" id="MCZ8373396.1"/>
    </source>
</evidence>
<dbReference type="InterPro" id="IPR000667">
    <property type="entry name" value="Peptidase_S13"/>
</dbReference>
<name>A0ABT4PK01_9BACT</name>